<dbReference type="Gene3D" id="3.30.300.30">
    <property type="match status" value="1"/>
</dbReference>
<gene>
    <name evidence="4" type="primary">lcfB_3</name>
    <name evidence="4" type="ORF">DOQ08_00493</name>
</gene>
<dbReference type="OrthoDB" id="9803968at2"/>
<evidence type="ECO:0000259" key="3">
    <source>
        <dbReference type="Pfam" id="PF13193"/>
    </source>
</evidence>
<dbReference type="Pfam" id="PF00501">
    <property type="entry name" value="AMP-binding"/>
    <property type="match status" value="1"/>
</dbReference>
<comment type="similarity">
    <text evidence="1">Belongs to the ATP-dependent AMP-binding enzyme family.</text>
</comment>
<evidence type="ECO:0000313" key="5">
    <source>
        <dbReference type="Proteomes" id="UP000265903"/>
    </source>
</evidence>
<feature type="domain" description="AMP-dependent synthetase/ligase" evidence="2">
    <location>
        <begin position="16"/>
        <end position="363"/>
    </location>
</feature>
<organism evidence="4 5">
    <name type="scientific">Marinobacter litoralis</name>
    <dbReference type="NCBI Taxonomy" id="187981"/>
    <lineage>
        <taxon>Bacteria</taxon>
        <taxon>Pseudomonadati</taxon>
        <taxon>Pseudomonadota</taxon>
        <taxon>Gammaproteobacteria</taxon>
        <taxon>Pseudomonadales</taxon>
        <taxon>Marinobacteraceae</taxon>
        <taxon>Marinobacter</taxon>
    </lineage>
</organism>
<evidence type="ECO:0000259" key="2">
    <source>
        <dbReference type="Pfam" id="PF00501"/>
    </source>
</evidence>
<dbReference type="InterPro" id="IPR025110">
    <property type="entry name" value="AMP-bd_C"/>
</dbReference>
<dbReference type="PANTHER" id="PTHR43201:SF8">
    <property type="entry name" value="ACYL-COA SYNTHETASE FAMILY MEMBER 3"/>
    <property type="match status" value="1"/>
</dbReference>
<sequence length="504" mass="54648">MNKNFFNRILESAIQAGAKPFLEGPSGEEYSYNDLLEITAKFAENLRQLGVQPGDRVAAQIHKSPQGFFLYLATLRAGAIFVPLNTAYKAREIEYFLSDSKPAVFFCSEVSAKENQEAIEAHVKFGSALFDEAGHCALLSAEVACEPNAAAVERAGSDVAIIIYTSGTTGQPKGAMLTHDNLASNGQSLTEGWKFTSSDVLLHALPIFHAHGLFISTHCVLLSQSKVIFLEKFDAGVVLEKLPESTVMMGVPTFYTRLLADPDFNKDVTRSVRLFISGSAPLLEESSQQFLERTGHVILERYGMTESAIITSNPYDKERKIGSVGLPIEGVEVRVTAEDGSAAKIGEVGGIEIKGPAVMKGYWNKPEKTAEEFTGDGWFKTGDLGRLDDEGYLFIVGRGKDLVISGGYNVYPKEVELVIDTAPGVKESAVIGVSHPDFGEAVVAVVVLDAPSEQISDKVISLCKENLASYKVPKAVKVVDELPRNAMGKVVKAQLRTDNAKLFK</sequence>
<dbReference type="NCBIfam" id="NF005702">
    <property type="entry name" value="PRK07514.1"/>
    <property type="match status" value="1"/>
</dbReference>
<dbReference type="GO" id="GO:0004467">
    <property type="term" value="F:long-chain fatty acid-CoA ligase activity"/>
    <property type="evidence" value="ECO:0007669"/>
    <property type="project" value="UniProtKB-EC"/>
</dbReference>
<accession>A0A3M2RKF7</accession>
<dbReference type="CDD" id="cd05941">
    <property type="entry name" value="MCS"/>
    <property type="match status" value="1"/>
</dbReference>
<dbReference type="EMBL" id="QMDL01000001">
    <property type="protein sequence ID" value="RMJ05817.1"/>
    <property type="molecule type" value="Genomic_DNA"/>
</dbReference>
<dbReference type="Proteomes" id="UP000265903">
    <property type="component" value="Unassembled WGS sequence"/>
</dbReference>
<dbReference type="PROSITE" id="PS00455">
    <property type="entry name" value="AMP_BINDING"/>
    <property type="match status" value="1"/>
</dbReference>
<dbReference type="AlphaFoldDB" id="A0A3M2RKF7"/>
<dbReference type="Gene3D" id="3.40.50.12780">
    <property type="entry name" value="N-terminal domain of ligase-like"/>
    <property type="match status" value="1"/>
</dbReference>
<dbReference type="InterPro" id="IPR000873">
    <property type="entry name" value="AMP-dep_synth/lig_dom"/>
</dbReference>
<dbReference type="InterPro" id="IPR042099">
    <property type="entry name" value="ANL_N_sf"/>
</dbReference>
<keyword evidence="5" id="KW-1185">Reference proteome</keyword>
<reference evidence="4 5" key="1">
    <citation type="submission" date="2018-08" db="EMBL/GenBank/DDBJ databases">
        <title>Whole Genome Sequence of the Moderate Halophilic Marine Bacterium Marinobacter litoralis Sw-45.</title>
        <authorList>
            <person name="Musa H."/>
        </authorList>
    </citation>
    <scope>NUCLEOTIDE SEQUENCE [LARGE SCALE GENOMIC DNA]</scope>
    <source>
        <strain evidence="4 5">Sw-45</strain>
    </source>
</reference>
<dbReference type="GO" id="GO:0031956">
    <property type="term" value="F:medium-chain fatty acid-CoA ligase activity"/>
    <property type="evidence" value="ECO:0007669"/>
    <property type="project" value="TreeGrafter"/>
</dbReference>
<protein>
    <submittedName>
        <fullName evidence="4">Long-chain-fatty-acid--CoA ligase</fullName>
        <ecNumber evidence="4">6.2.1.3</ecNumber>
    </submittedName>
</protein>
<proteinExistence type="inferred from homology"/>
<evidence type="ECO:0000256" key="1">
    <source>
        <dbReference type="ARBA" id="ARBA00006432"/>
    </source>
</evidence>
<keyword evidence="4" id="KW-0436">Ligase</keyword>
<name>A0A3M2RKF7_9GAMM</name>
<dbReference type="Pfam" id="PF13193">
    <property type="entry name" value="AMP-binding_C"/>
    <property type="match status" value="1"/>
</dbReference>
<dbReference type="InterPro" id="IPR020845">
    <property type="entry name" value="AMP-binding_CS"/>
</dbReference>
<dbReference type="PANTHER" id="PTHR43201">
    <property type="entry name" value="ACYL-COA SYNTHETASE"/>
    <property type="match status" value="1"/>
</dbReference>
<dbReference type="SUPFAM" id="SSF56801">
    <property type="entry name" value="Acetyl-CoA synthetase-like"/>
    <property type="match status" value="1"/>
</dbReference>
<dbReference type="EC" id="6.2.1.3" evidence="4"/>
<dbReference type="InterPro" id="IPR045851">
    <property type="entry name" value="AMP-bd_C_sf"/>
</dbReference>
<evidence type="ECO:0000313" key="4">
    <source>
        <dbReference type="EMBL" id="RMJ05817.1"/>
    </source>
</evidence>
<feature type="domain" description="AMP-binding enzyme C-terminal" evidence="3">
    <location>
        <begin position="414"/>
        <end position="489"/>
    </location>
</feature>
<comment type="caution">
    <text evidence="4">The sequence shown here is derived from an EMBL/GenBank/DDBJ whole genome shotgun (WGS) entry which is preliminary data.</text>
</comment>
<dbReference type="RefSeq" id="WP_114333304.1">
    <property type="nucleotide sequence ID" value="NZ_QMDL01000001.1"/>
</dbReference>